<reference evidence="7" key="1">
    <citation type="submission" date="2022-06" db="EMBL/GenBank/DDBJ databases">
        <authorList>
            <person name="Berger JAMES D."/>
            <person name="Berger JAMES D."/>
        </authorList>
    </citation>
    <scope>NUCLEOTIDE SEQUENCE [LARGE SCALE GENOMIC DNA]</scope>
</reference>
<evidence type="ECO:0000313" key="7">
    <source>
        <dbReference type="Proteomes" id="UP000050795"/>
    </source>
</evidence>
<dbReference type="PANTHER" id="PTHR46064:SF1">
    <property type="entry name" value="QUEUINE TRNA-RIBOSYLTRANSFERASE ACCESSORY SUBUNIT 2"/>
    <property type="match status" value="1"/>
</dbReference>
<dbReference type="SUPFAM" id="SSF51713">
    <property type="entry name" value="tRNA-guanine transglycosylase"/>
    <property type="match status" value="1"/>
</dbReference>
<evidence type="ECO:0000256" key="1">
    <source>
        <dbReference type="ARBA" id="ARBA00022490"/>
    </source>
</evidence>
<evidence type="ECO:0000256" key="5">
    <source>
        <dbReference type="HAMAP-Rule" id="MF_03043"/>
    </source>
</evidence>
<name>A0AA85K983_TRIRE</name>
<dbReference type="InterPro" id="IPR002616">
    <property type="entry name" value="tRNA_ribo_trans-like"/>
</dbReference>
<dbReference type="WBParaSite" id="TREG1_75210.1">
    <property type="protein sequence ID" value="TREG1_75210.1"/>
    <property type="gene ID" value="TREG1_75210"/>
</dbReference>
<dbReference type="Pfam" id="PF01702">
    <property type="entry name" value="TGT"/>
    <property type="match status" value="1"/>
</dbReference>
<evidence type="ECO:0000256" key="4">
    <source>
        <dbReference type="ARBA" id="ARBA00022833"/>
    </source>
</evidence>
<evidence type="ECO:0000313" key="8">
    <source>
        <dbReference type="WBParaSite" id="TREG1_75210.1"/>
    </source>
</evidence>
<feature type="binding site" evidence="5">
    <location>
        <position position="382"/>
    </location>
    <ligand>
        <name>Zn(2+)</name>
        <dbReference type="ChEBI" id="CHEBI:29105"/>
    </ligand>
</feature>
<dbReference type="InterPro" id="IPR036511">
    <property type="entry name" value="TGT-like_sf"/>
</dbReference>
<dbReference type="GO" id="GO:0008479">
    <property type="term" value="F:tRNA-guanosine(34) queuine transglycosylase activity"/>
    <property type="evidence" value="ECO:0007669"/>
    <property type="project" value="UniProtKB-UniRule"/>
</dbReference>
<dbReference type="Proteomes" id="UP000050795">
    <property type="component" value="Unassembled WGS sequence"/>
</dbReference>
<comment type="cofactor">
    <cofactor evidence="5">
        <name>Zn(2+)</name>
        <dbReference type="ChEBI" id="CHEBI:29105"/>
    </cofactor>
    <text evidence="5">Binds 1 zinc ion per subunit.</text>
</comment>
<feature type="binding site" evidence="5">
    <location>
        <position position="351"/>
    </location>
    <ligand>
        <name>Zn(2+)</name>
        <dbReference type="ChEBI" id="CHEBI:29105"/>
    </ligand>
</feature>
<sequence>MIKFSVTCSVNDTLRLGVLSETANKASLNTPGCLLYTRYGSVPFLSPDIYEGISLIPGFSFASMNYIAERKSTLLKYGRGLAEFGALGKRKAILFQSDPTNSSHVAAAAKSSVPVWATGGRLQLSIAEYAKCVLMASPVAYQAPTDNETFILDKNPTPKRCKNSVVRTAGYLRRLIEEHSLEEELTKTSLLVSIAGGHDLEFRLRSIADIDFSICSGVVIDGLLRNLPVSAVEVKDIDNEDKSLIDFLTTTLPKLFAHIPSHLPRFITQIWQPYDIALAARSGCDIFDGSLPYRLSRSGIGWIYEDWNDDASGQLDVGSKRRFLVFPFEEDKEPIHQLSESEQFLPIQPECACYACSHHTRIYISHLHIAQEMLAPMLLMIHNSHQYYRFFSDLRRSISLNKIDAFISHATKWIFPHHLVMLDKTNEFNKNIGEYGQ</sequence>
<dbReference type="Gene3D" id="3.20.20.105">
    <property type="entry name" value="Queuine tRNA-ribosyltransferase-like"/>
    <property type="match status" value="1"/>
</dbReference>
<dbReference type="GO" id="GO:0006400">
    <property type="term" value="P:tRNA modification"/>
    <property type="evidence" value="ECO:0007669"/>
    <property type="project" value="InterPro"/>
</dbReference>
<dbReference type="GO" id="GO:0046872">
    <property type="term" value="F:metal ion binding"/>
    <property type="evidence" value="ECO:0007669"/>
    <property type="project" value="UniProtKB-KW"/>
</dbReference>
<feature type="domain" description="tRNA-guanine(15) transglycosylase-like" evidence="6">
    <location>
        <begin position="15"/>
        <end position="409"/>
    </location>
</feature>
<dbReference type="HAMAP" id="MF_03043">
    <property type="entry name" value="QTRT2"/>
    <property type="match status" value="1"/>
</dbReference>
<dbReference type="AlphaFoldDB" id="A0AA85K983"/>
<feature type="binding site" evidence="5">
    <location>
        <position position="356"/>
    </location>
    <ligand>
        <name>Zn(2+)</name>
        <dbReference type="ChEBI" id="CHEBI:29105"/>
    </ligand>
</feature>
<evidence type="ECO:0000259" key="6">
    <source>
        <dbReference type="Pfam" id="PF01702"/>
    </source>
</evidence>
<comment type="function">
    <text evidence="5">Non-catalytic subunit of the queuine tRNA-ribosyltransferase (TGT) that catalyzes the base-exchange of a guanine (G) residue with queuine (Q) at position 34 (anticodon wobble position) in tRNAs with GU(N) anticodons (tRNA-Asp, -Asn, -His and -Tyr), resulting in the hypermodified nucleoside queuosine (7-(((4,5-cis-dihydroxy-2-cyclopenten-1-yl)amino)methyl)-7-deazaguanosine).</text>
</comment>
<protein>
    <recommendedName>
        <fullName evidence="5">Queuine tRNA-ribosyltransferase accessory subunit 2</fullName>
    </recommendedName>
    <alternativeName>
        <fullName evidence="5">Queuine tRNA-ribosyltransferase domain-containing protein 1</fullName>
    </alternativeName>
</protein>
<comment type="subcellular location">
    <subcellularLocation>
        <location evidence="5">Cytoplasm</location>
    </subcellularLocation>
</comment>
<dbReference type="NCBIfam" id="TIGR00449">
    <property type="entry name" value="tgt_general"/>
    <property type="match status" value="1"/>
</dbReference>
<keyword evidence="2 5" id="KW-0819">tRNA processing</keyword>
<evidence type="ECO:0000256" key="2">
    <source>
        <dbReference type="ARBA" id="ARBA00022694"/>
    </source>
</evidence>
<keyword evidence="3 5" id="KW-0479">Metal-binding</keyword>
<keyword evidence="1 5" id="KW-0963">Cytoplasm</keyword>
<dbReference type="PANTHER" id="PTHR46064">
    <property type="entry name" value="QUEUINE TRNA-RIBOSYLTRANSFERASE ACCESSORY SUBUNIT 2"/>
    <property type="match status" value="1"/>
</dbReference>
<dbReference type="GO" id="GO:0005737">
    <property type="term" value="C:cytoplasm"/>
    <property type="evidence" value="ECO:0007669"/>
    <property type="project" value="UniProtKB-SubCell"/>
</dbReference>
<keyword evidence="7" id="KW-1185">Reference proteome</keyword>
<comment type="subunit">
    <text evidence="5">Heterodimer of a catalytic subunit and an accessory subunit.</text>
</comment>
<organism evidence="7 8">
    <name type="scientific">Trichobilharzia regenti</name>
    <name type="common">Nasal bird schistosome</name>
    <dbReference type="NCBI Taxonomy" id="157069"/>
    <lineage>
        <taxon>Eukaryota</taxon>
        <taxon>Metazoa</taxon>
        <taxon>Spiralia</taxon>
        <taxon>Lophotrochozoa</taxon>
        <taxon>Platyhelminthes</taxon>
        <taxon>Trematoda</taxon>
        <taxon>Digenea</taxon>
        <taxon>Strigeidida</taxon>
        <taxon>Schistosomatoidea</taxon>
        <taxon>Schistosomatidae</taxon>
        <taxon>Trichobilharzia</taxon>
    </lineage>
</organism>
<dbReference type="InterPro" id="IPR050852">
    <property type="entry name" value="Queuine_tRNA-ribosyltrfase"/>
</dbReference>
<evidence type="ECO:0000256" key="3">
    <source>
        <dbReference type="ARBA" id="ARBA00022723"/>
    </source>
</evidence>
<reference evidence="8" key="2">
    <citation type="submission" date="2023-11" db="UniProtKB">
        <authorList>
            <consortium name="WormBaseParasite"/>
        </authorList>
    </citation>
    <scope>IDENTIFICATION</scope>
</reference>
<accession>A0AA85K983</accession>
<keyword evidence="4 5" id="KW-0862">Zinc</keyword>
<proteinExistence type="inferred from homology"/>
<comment type="similarity">
    <text evidence="5">Belongs to the queuine tRNA-ribosyltransferase family. QTRT2 subfamily.</text>
</comment>
<feature type="binding site" evidence="5">
    <location>
        <position position="353"/>
    </location>
    <ligand>
        <name>Zn(2+)</name>
        <dbReference type="ChEBI" id="CHEBI:29105"/>
    </ligand>
</feature>
<dbReference type="InterPro" id="IPR028592">
    <property type="entry name" value="QTRTD1"/>
</dbReference>